<dbReference type="RefSeq" id="XP_049264959.1">
    <property type="nucleotide sequence ID" value="XM_049405430.1"/>
</dbReference>
<dbReference type="Proteomes" id="UP000694255">
    <property type="component" value="Unassembled WGS sequence"/>
</dbReference>
<dbReference type="OrthoDB" id="4075894at2759"/>
<keyword evidence="2" id="KW-1185">Reference proteome</keyword>
<dbReference type="EMBL" id="JAGSYN010000066">
    <property type="protein sequence ID" value="KAG7664727.1"/>
    <property type="molecule type" value="Genomic_DNA"/>
</dbReference>
<gene>
    <name evidence="1" type="ORF">J8A68_001752</name>
</gene>
<dbReference type="GeneID" id="73468553"/>
<dbReference type="AlphaFoldDB" id="A0A8J5URK7"/>
<reference evidence="1 2" key="1">
    <citation type="journal article" date="2021" name="DNA Res.">
        <title>Genome analysis of Candida subhashii reveals its hybrid nature and dual mitochondrial genome conformations.</title>
        <authorList>
            <person name="Mixao V."/>
            <person name="Hegedusova E."/>
            <person name="Saus E."/>
            <person name="Pryszcz L.P."/>
            <person name="Cillingova A."/>
            <person name="Nosek J."/>
            <person name="Gabaldon T."/>
        </authorList>
    </citation>
    <scope>NUCLEOTIDE SEQUENCE [LARGE SCALE GENOMIC DNA]</scope>
    <source>
        <strain evidence="1 2">CBS 10753</strain>
    </source>
</reference>
<sequence>MKCITRIICRSSRRLISTNVPRSYQISLPPKSQIDNPINIITPGIRQNPFSSPPSIDLLHLPLDTKPNPLLRMSKEQLMNLKRNEYIHLNNIPYGDPDEMQEFAFNVIEIVKETILDDSRLSAILLGHIRDSEVLDSISLHLKREFQNDDFKRSILQFILDPSNKYCERFVYRAIISILNLADQGNSASEVSALLLNYLRLLARTESVNVQPWLMRWKLYERMIEIVPASKIATFYSYLVNINLHSVAKGRNRDLKEKLLKGSIKDRFIARTGYIDPSAHILKTVHLGDVLQNRMIEYFTVEELKKNVDRFTKLRDPATATLYLNMMISKFEKKCMRGPTLIDTTSPEEDVQSLLKAILGLVMRFKGARHSIKVLSYMNKEGIKPDNGTYLILLENLRQAHLYDEALLVLNRVNLKTLENWQKAKLLEEIMWVVKRKYPRSPKVLIGYAISLFKGTDPNENETLRFLDELYLVNPVYGSGEPKMSYSLEMVQKANVSDSLCMSTISPQCLSLVYGIILRSIRNTEVEKVQILFQRYLEFVKNPKFGYKEDSDAIVGMFVSRLLKDKPNQGISRFSNKRRSRREFRISKSQQNYLIAKSVFEFYKEIPLVESHIRAANLTLLIRVALLKYNDYAFAAAVMRYSREHGKPMTFAQAYPFIKYHYMKGEDAKVKLWYEELVRSGALSNSREGDELFKMVKKLGLPGTKHAGRRAAAKKNQAKIEAMRKIESDPLLFLGETTQAEDDGELDNDTEDLISGTRDYSRGFESELAKVLNEIMTSEEK</sequence>
<proteinExistence type="predicted"/>
<name>A0A8J5URK7_9ASCO</name>
<evidence type="ECO:0000313" key="2">
    <source>
        <dbReference type="Proteomes" id="UP000694255"/>
    </source>
</evidence>
<comment type="caution">
    <text evidence="1">The sequence shown here is derived from an EMBL/GenBank/DDBJ whole genome shotgun (WGS) entry which is preliminary data.</text>
</comment>
<protein>
    <submittedName>
        <fullName evidence="1">Uncharacterized protein</fullName>
    </submittedName>
</protein>
<organism evidence="1 2">
    <name type="scientific">[Candida] subhashii</name>
    <dbReference type="NCBI Taxonomy" id="561895"/>
    <lineage>
        <taxon>Eukaryota</taxon>
        <taxon>Fungi</taxon>
        <taxon>Dikarya</taxon>
        <taxon>Ascomycota</taxon>
        <taxon>Saccharomycotina</taxon>
        <taxon>Pichiomycetes</taxon>
        <taxon>Debaryomycetaceae</taxon>
        <taxon>Spathaspora</taxon>
    </lineage>
</organism>
<accession>A0A8J5URK7</accession>
<evidence type="ECO:0000313" key="1">
    <source>
        <dbReference type="EMBL" id="KAG7664727.1"/>
    </source>
</evidence>